<comment type="similarity">
    <text evidence="1">Belongs to the carbohydrate kinase PfkB family.</text>
</comment>
<gene>
    <name evidence="5" type="ORF">BV97_02791</name>
</gene>
<feature type="domain" description="Carbohydrate kinase PfkB" evidence="4">
    <location>
        <begin position="10"/>
        <end position="300"/>
    </location>
</feature>
<reference evidence="5 6" key="1">
    <citation type="submission" date="2014-03" db="EMBL/GenBank/DDBJ databases">
        <title>Whole genome sequence of Novosphingobium resinovorum KF1.</title>
        <authorList>
            <person name="Gan H.M."/>
            <person name="Gan H.Y."/>
            <person name="Chew T.H."/>
            <person name="Savka M.A."/>
        </authorList>
    </citation>
    <scope>NUCLEOTIDE SEQUENCE [LARGE SCALE GENOMIC DNA]</scope>
    <source>
        <strain evidence="5 6">KF1</strain>
    </source>
</reference>
<dbReference type="InterPro" id="IPR029056">
    <property type="entry name" value="Ribokinase-like"/>
</dbReference>
<keyword evidence="3 5" id="KW-0418">Kinase</keyword>
<dbReference type="GO" id="GO:0006974">
    <property type="term" value="P:DNA damage response"/>
    <property type="evidence" value="ECO:0007669"/>
    <property type="project" value="TreeGrafter"/>
</dbReference>
<dbReference type="Proteomes" id="UP000024329">
    <property type="component" value="Unassembled WGS sequence"/>
</dbReference>
<dbReference type="PANTHER" id="PTHR43085">
    <property type="entry name" value="HEXOKINASE FAMILY MEMBER"/>
    <property type="match status" value="1"/>
</dbReference>
<dbReference type="AlphaFoldDB" id="A0A031JW10"/>
<evidence type="ECO:0000259" key="4">
    <source>
        <dbReference type="Pfam" id="PF00294"/>
    </source>
</evidence>
<sequence length="313" mass="32771">MELVRGGSVAKIVCLGEAMVELSGSAGAWGVGFGGDTLNTAIHLARAGHDVAYMTALGTDAFSNGLRTAWTAEGVDCGLVLTHPSRQAGLYAITTDPAGERSFTYWRETSAARALFELEAVDAAMDVAETANLLCFSLISLAILPPQGRRDLLALAGRVRNCGGLVAFDGNYRPRLWESPEAAARMRDEAIGLADIGLPTFEDEALLDGATSPQAVAAHWRRLGCGEVVVKLGAQGCLLPDATVCPVPNALSPVDTSGAGDAFNGGYLDARMRGVPVAEAALAGHRMAGWNVMRRGAIPPRDPAAPYIAPENW</sequence>
<dbReference type="GO" id="GO:0008673">
    <property type="term" value="F:2-dehydro-3-deoxygluconokinase activity"/>
    <property type="evidence" value="ECO:0007669"/>
    <property type="project" value="TreeGrafter"/>
</dbReference>
<comment type="caution">
    <text evidence="5">The sequence shown here is derived from an EMBL/GenBank/DDBJ whole genome shotgun (WGS) entry which is preliminary data.</text>
</comment>
<dbReference type="PATRIC" id="fig|158500.4.peg.2855"/>
<name>A0A031JW10_9SPHN</name>
<dbReference type="InterPro" id="IPR011611">
    <property type="entry name" value="PfkB_dom"/>
</dbReference>
<dbReference type="InterPro" id="IPR050306">
    <property type="entry name" value="PfkB_Carbo_kinase"/>
</dbReference>
<dbReference type="PANTHER" id="PTHR43085:SF15">
    <property type="entry name" value="2-DEHYDRO-3-DEOXYGLUCONOKINASE"/>
    <property type="match status" value="1"/>
</dbReference>
<organism evidence="5 6">
    <name type="scientific">Novosphingobium resinovorum</name>
    <dbReference type="NCBI Taxonomy" id="158500"/>
    <lineage>
        <taxon>Bacteria</taxon>
        <taxon>Pseudomonadati</taxon>
        <taxon>Pseudomonadota</taxon>
        <taxon>Alphaproteobacteria</taxon>
        <taxon>Sphingomonadales</taxon>
        <taxon>Sphingomonadaceae</taxon>
        <taxon>Novosphingobium</taxon>
    </lineage>
</organism>
<accession>A0A031JW10</accession>
<dbReference type="EMBL" id="JFYZ01000013">
    <property type="protein sequence ID" value="EZP81130.1"/>
    <property type="molecule type" value="Genomic_DNA"/>
</dbReference>
<dbReference type="PROSITE" id="PS00584">
    <property type="entry name" value="PFKB_KINASES_2"/>
    <property type="match status" value="1"/>
</dbReference>
<evidence type="ECO:0000313" key="6">
    <source>
        <dbReference type="Proteomes" id="UP000024329"/>
    </source>
</evidence>
<dbReference type="Gene3D" id="3.40.1190.20">
    <property type="match status" value="1"/>
</dbReference>
<dbReference type="eggNOG" id="COG0524">
    <property type="taxonomic scope" value="Bacteria"/>
</dbReference>
<proteinExistence type="inferred from homology"/>
<dbReference type="GO" id="GO:0019698">
    <property type="term" value="P:D-galacturonate catabolic process"/>
    <property type="evidence" value="ECO:0007669"/>
    <property type="project" value="TreeGrafter"/>
</dbReference>
<evidence type="ECO:0000256" key="1">
    <source>
        <dbReference type="ARBA" id="ARBA00010688"/>
    </source>
</evidence>
<evidence type="ECO:0000313" key="5">
    <source>
        <dbReference type="EMBL" id="EZP81130.1"/>
    </source>
</evidence>
<protein>
    <submittedName>
        <fullName evidence="5">2-dehydro-3-deoxygluconokinase</fullName>
    </submittedName>
</protein>
<keyword evidence="2" id="KW-0808">Transferase</keyword>
<dbReference type="SUPFAM" id="SSF53613">
    <property type="entry name" value="Ribokinase-like"/>
    <property type="match status" value="1"/>
</dbReference>
<evidence type="ECO:0000256" key="3">
    <source>
        <dbReference type="ARBA" id="ARBA00022777"/>
    </source>
</evidence>
<dbReference type="InterPro" id="IPR002173">
    <property type="entry name" value="Carboh/pur_kinase_PfkB_CS"/>
</dbReference>
<dbReference type="Pfam" id="PF00294">
    <property type="entry name" value="PfkB"/>
    <property type="match status" value="1"/>
</dbReference>
<evidence type="ECO:0000256" key="2">
    <source>
        <dbReference type="ARBA" id="ARBA00022679"/>
    </source>
</evidence>
<dbReference type="GO" id="GO:0042840">
    <property type="term" value="P:D-glucuronate catabolic process"/>
    <property type="evidence" value="ECO:0007669"/>
    <property type="project" value="TreeGrafter"/>
</dbReference>
<dbReference type="GO" id="GO:0005829">
    <property type="term" value="C:cytosol"/>
    <property type="evidence" value="ECO:0007669"/>
    <property type="project" value="TreeGrafter"/>
</dbReference>
<dbReference type="CDD" id="cd01166">
    <property type="entry name" value="KdgK"/>
    <property type="match status" value="1"/>
</dbReference>